<comment type="caution">
    <text evidence="1">The sequence shown here is derived from an EMBL/GenBank/DDBJ whole genome shotgun (WGS) entry which is preliminary data.</text>
</comment>
<dbReference type="Proteomes" id="UP000807504">
    <property type="component" value="Unassembled WGS sequence"/>
</dbReference>
<organism evidence="1 2">
    <name type="scientific">Argiope bruennichi</name>
    <name type="common">Wasp spider</name>
    <name type="synonym">Aranea bruennichi</name>
    <dbReference type="NCBI Taxonomy" id="94029"/>
    <lineage>
        <taxon>Eukaryota</taxon>
        <taxon>Metazoa</taxon>
        <taxon>Ecdysozoa</taxon>
        <taxon>Arthropoda</taxon>
        <taxon>Chelicerata</taxon>
        <taxon>Arachnida</taxon>
        <taxon>Araneae</taxon>
        <taxon>Araneomorphae</taxon>
        <taxon>Entelegynae</taxon>
        <taxon>Araneoidea</taxon>
        <taxon>Araneidae</taxon>
        <taxon>Argiope</taxon>
    </lineage>
</organism>
<protein>
    <submittedName>
        <fullName evidence="1">Uncharacterized protein</fullName>
    </submittedName>
</protein>
<sequence>MDWEEGARRLNRCYDNALNGAGSVGEFAAEILGKEKLFLLPFTGRHYAVWSTDVSRTCNPFVLVSGGLEDSEEINSVICGIFPDFVHGNGTRVDGTTAVKDHYLCVVFVLLNDDKVIYGSYISGNSEVLEKFLV</sequence>
<accession>A0A8T0EZS5</accession>
<name>A0A8T0EZS5_ARGBR</name>
<dbReference type="EMBL" id="JABXBU010001863">
    <property type="protein sequence ID" value="KAF8782239.1"/>
    <property type="molecule type" value="Genomic_DNA"/>
</dbReference>
<proteinExistence type="predicted"/>
<dbReference type="AlphaFoldDB" id="A0A8T0EZS5"/>
<reference evidence="1" key="1">
    <citation type="journal article" date="2020" name="bioRxiv">
        <title>Chromosome-level reference genome of the European wasp spider Argiope bruennichi: a resource for studies on range expansion and evolutionary adaptation.</title>
        <authorList>
            <person name="Sheffer M.M."/>
            <person name="Hoppe A."/>
            <person name="Krehenwinkel H."/>
            <person name="Uhl G."/>
            <person name="Kuss A.W."/>
            <person name="Jensen L."/>
            <person name="Jensen C."/>
            <person name="Gillespie R.G."/>
            <person name="Hoff K.J."/>
            <person name="Prost S."/>
        </authorList>
    </citation>
    <scope>NUCLEOTIDE SEQUENCE</scope>
</reference>
<reference evidence="1" key="2">
    <citation type="submission" date="2020-06" db="EMBL/GenBank/DDBJ databases">
        <authorList>
            <person name="Sheffer M."/>
        </authorList>
    </citation>
    <scope>NUCLEOTIDE SEQUENCE</scope>
</reference>
<evidence type="ECO:0000313" key="1">
    <source>
        <dbReference type="EMBL" id="KAF8782239.1"/>
    </source>
</evidence>
<gene>
    <name evidence="1" type="ORF">HNY73_012551</name>
</gene>
<keyword evidence="2" id="KW-1185">Reference proteome</keyword>
<evidence type="ECO:0000313" key="2">
    <source>
        <dbReference type="Proteomes" id="UP000807504"/>
    </source>
</evidence>